<organism evidence="1 2">
    <name type="scientific">Marivirga lumbricoides</name>
    <dbReference type="NCBI Taxonomy" id="1046115"/>
    <lineage>
        <taxon>Bacteria</taxon>
        <taxon>Pseudomonadati</taxon>
        <taxon>Bacteroidota</taxon>
        <taxon>Cytophagia</taxon>
        <taxon>Cytophagales</taxon>
        <taxon>Marivirgaceae</taxon>
        <taxon>Marivirga</taxon>
    </lineage>
</organism>
<dbReference type="Proteomes" id="UP000636010">
    <property type="component" value="Unassembled WGS sequence"/>
</dbReference>
<protein>
    <recommendedName>
        <fullName evidence="3">DUF481 domain-containing protein</fullName>
    </recommendedName>
</protein>
<sequence>MKKTLFIIVLFTLIGKSGFSQDMFRFGVGTSLKDSTSFIQTISFDFNRTESVKEKSGKSLLYNKNGIYLTPSSDVNLGEGTTSSENNVTFQFSLGKVFLGELKNENLKQHQFNQGLELSPSFTADKSFKEYLYYGQISYQLNWIGSKFTDSDPEKDYVKKGFLFAISPFVNLGQRTSKSLNANNFYSVAGLILETKYRLLTKDKKDKPIENRVFKLSGDLFAILSENDSIYDNHLAGKLKCSTDKRISKKLFWNISYKIGNDGPIYKDFHALETGLKLKY</sequence>
<gene>
    <name evidence="1" type="ORF">GCM10011506_05110</name>
</gene>
<name>A0ABQ1LCQ3_9BACT</name>
<dbReference type="RefSeq" id="WP_188460224.1">
    <property type="nucleotide sequence ID" value="NZ_BAABHU010000001.1"/>
</dbReference>
<accession>A0ABQ1LCQ3</accession>
<evidence type="ECO:0000313" key="2">
    <source>
        <dbReference type="Proteomes" id="UP000636010"/>
    </source>
</evidence>
<reference evidence="2" key="1">
    <citation type="journal article" date="2019" name="Int. J. Syst. Evol. Microbiol.">
        <title>The Global Catalogue of Microorganisms (GCM) 10K type strain sequencing project: providing services to taxonomists for standard genome sequencing and annotation.</title>
        <authorList>
            <consortium name="The Broad Institute Genomics Platform"/>
            <consortium name="The Broad Institute Genome Sequencing Center for Infectious Disease"/>
            <person name="Wu L."/>
            <person name="Ma J."/>
        </authorList>
    </citation>
    <scope>NUCLEOTIDE SEQUENCE [LARGE SCALE GENOMIC DNA]</scope>
    <source>
        <strain evidence="2">CGMCC 1.10832</strain>
    </source>
</reference>
<keyword evidence="2" id="KW-1185">Reference proteome</keyword>
<comment type="caution">
    <text evidence="1">The sequence shown here is derived from an EMBL/GenBank/DDBJ whole genome shotgun (WGS) entry which is preliminary data.</text>
</comment>
<evidence type="ECO:0008006" key="3">
    <source>
        <dbReference type="Google" id="ProtNLM"/>
    </source>
</evidence>
<dbReference type="EMBL" id="BMEC01000001">
    <property type="protein sequence ID" value="GGC22760.1"/>
    <property type="molecule type" value="Genomic_DNA"/>
</dbReference>
<proteinExistence type="predicted"/>
<evidence type="ECO:0000313" key="1">
    <source>
        <dbReference type="EMBL" id="GGC22760.1"/>
    </source>
</evidence>